<dbReference type="EMBL" id="CP147988">
    <property type="protein sequence ID" value="WXK49398.1"/>
    <property type="molecule type" value="Genomic_DNA"/>
</dbReference>
<dbReference type="SUPFAM" id="SSF101967">
    <property type="entry name" value="Adhesin YadA, collagen-binding domain"/>
    <property type="match status" value="1"/>
</dbReference>
<feature type="signal peptide" evidence="2">
    <location>
        <begin position="1"/>
        <end position="18"/>
    </location>
</feature>
<dbReference type="Gene3D" id="2.150.10.10">
    <property type="entry name" value="Serralysin-like metalloprotease, C-terminal"/>
    <property type="match status" value="1"/>
</dbReference>
<keyword evidence="1" id="KW-0175">Coiled coil</keyword>
<dbReference type="InterPro" id="IPR011049">
    <property type="entry name" value="Serralysin-like_metalloprot_C"/>
</dbReference>
<dbReference type="Pfam" id="PF13884">
    <property type="entry name" value="Peptidase_S74"/>
    <property type="match status" value="1"/>
</dbReference>
<keyword evidence="2" id="KW-0732">Signal</keyword>
<sequence length="414" mass="44087">MKKIIYMLLLLQGGVMMAQTETVVTVNGKKVQVAPNAGTADNGLTADNGKIQLGGKLNKPTTLTTSSVNTLKIAGLQTGTVADSLLTKDANGVLRQIANTSWSTKGNAGTDVRKHFIGTTDDVDLIFRRNYWFSGRIGTENTSLGQGALEELTDGINNVAMGDFSLTSNKSGSNNTAIGSQALTDNQTGEENTAIGSGALYHNIDGKQNTAIGVSGLHYLIKGDNNIALGYNAGVNYGYNSELTQTSNSIFVGNNVKAKANNSINEIVIGYNATGRGSNTVQIGNSSITSIGGAVNWSIGSDSRLKKDVVTSTYGLNFINKLRPVIYRMKTGTTDLQSGFIAQEVETAAKSIGYEFNGIVKPQSENDFYSLRYSEFVVPLVKAVQEQQQMIESQKADIAELKAQVQALLQAAKK</sequence>
<feature type="chain" id="PRO_5045663847" evidence="2">
    <location>
        <begin position="19"/>
        <end position="414"/>
    </location>
</feature>
<dbReference type="RefSeq" id="WP_111289287.1">
    <property type="nucleotide sequence ID" value="NZ_CP147988.1"/>
</dbReference>
<evidence type="ECO:0000313" key="5">
    <source>
        <dbReference type="Proteomes" id="UP001447857"/>
    </source>
</evidence>
<evidence type="ECO:0000256" key="1">
    <source>
        <dbReference type="SAM" id="Coils"/>
    </source>
</evidence>
<name>A0ABZ2Q4P8_9FLAO</name>
<protein>
    <submittedName>
        <fullName evidence="4">Tail fiber domain-containing protein</fullName>
    </submittedName>
</protein>
<accession>A0ABZ2Q4P8</accession>
<evidence type="ECO:0000256" key="2">
    <source>
        <dbReference type="SAM" id="SignalP"/>
    </source>
</evidence>
<reference evidence="4 5" key="1">
    <citation type="submission" date="2024-02" db="EMBL/GenBank/DDBJ databases">
        <title>complete genome of Flavobacterium ginsenosidimutans Str. YTB16.</title>
        <authorList>
            <person name="Wang Q."/>
        </authorList>
    </citation>
    <scope>NUCLEOTIDE SEQUENCE [LARGE SCALE GENOMIC DNA]</scope>
    <source>
        <strain evidence="4 5">YTB16</strain>
    </source>
</reference>
<organism evidence="4 5">
    <name type="scientific">Flavobacterium ginsenosidimutans</name>
    <dbReference type="NCBI Taxonomy" id="687844"/>
    <lineage>
        <taxon>Bacteria</taxon>
        <taxon>Pseudomonadati</taxon>
        <taxon>Bacteroidota</taxon>
        <taxon>Flavobacteriia</taxon>
        <taxon>Flavobacteriales</taxon>
        <taxon>Flavobacteriaceae</taxon>
        <taxon>Flavobacterium</taxon>
    </lineage>
</organism>
<feature type="coiled-coil region" evidence="1">
    <location>
        <begin position="384"/>
        <end position="411"/>
    </location>
</feature>
<dbReference type="Proteomes" id="UP001447857">
    <property type="component" value="Chromosome"/>
</dbReference>
<dbReference type="PROSITE" id="PS51688">
    <property type="entry name" value="ICA"/>
    <property type="match status" value="1"/>
</dbReference>
<gene>
    <name evidence="4" type="ORF">V6624_20460</name>
</gene>
<feature type="domain" description="Peptidase S74" evidence="3">
    <location>
        <begin position="301"/>
        <end position="398"/>
    </location>
</feature>
<evidence type="ECO:0000313" key="4">
    <source>
        <dbReference type="EMBL" id="WXK49398.1"/>
    </source>
</evidence>
<evidence type="ECO:0000259" key="3">
    <source>
        <dbReference type="PROSITE" id="PS51688"/>
    </source>
</evidence>
<keyword evidence="5" id="KW-1185">Reference proteome</keyword>
<proteinExistence type="predicted"/>
<dbReference type="InterPro" id="IPR030392">
    <property type="entry name" value="S74_ICA"/>
</dbReference>